<dbReference type="EMBL" id="UYRT01099231">
    <property type="protein sequence ID" value="VDN42061.1"/>
    <property type="molecule type" value="Genomic_DNA"/>
</dbReference>
<dbReference type="AlphaFoldDB" id="A0A183ESC0"/>
<feature type="transmembrane region" description="Helical" evidence="1">
    <location>
        <begin position="116"/>
        <end position="138"/>
    </location>
</feature>
<sequence>MVPSRYQSYCTLPRPEQIDFDQHSNYGSEISQMAKQINQLYGVYGQPSMDPNPTPRQGAVGSSRPASSMLVGAPGMASDFLTRQHSVYGAGEPSAMPQISEEDILKPAKDIVYFDALSLLSVLCSLVIFGCGVLRILWDSKWAIGIELIFAVLVFTAGITGIYANSRRSHTAAAATFILSMMNSVLGSIPFTLGNLFLKHQRSWTEF</sequence>
<reference evidence="2 3" key="2">
    <citation type="submission" date="2018-11" db="EMBL/GenBank/DDBJ databases">
        <authorList>
            <consortium name="Pathogen Informatics"/>
        </authorList>
    </citation>
    <scope>NUCLEOTIDE SEQUENCE [LARGE SCALE GENOMIC DNA]</scope>
</reference>
<feature type="transmembrane region" description="Helical" evidence="1">
    <location>
        <begin position="144"/>
        <end position="164"/>
    </location>
</feature>
<dbReference type="Proteomes" id="UP000271098">
    <property type="component" value="Unassembled WGS sequence"/>
</dbReference>
<proteinExistence type="predicted"/>
<dbReference type="WBParaSite" id="GPUH_0002389101-mRNA-1">
    <property type="protein sequence ID" value="GPUH_0002389101-mRNA-1"/>
    <property type="gene ID" value="GPUH_0002389101"/>
</dbReference>
<keyword evidence="1" id="KW-0472">Membrane</keyword>
<gene>
    <name evidence="2" type="ORF">GPUH_LOCUS23862</name>
</gene>
<reference evidence="4" key="1">
    <citation type="submission" date="2016-06" db="UniProtKB">
        <authorList>
            <consortium name="WormBaseParasite"/>
        </authorList>
    </citation>
    <scope>IDENTIFICATION</scope>
</reference>
<organism evidence="4">
    <name type="scientific">Gongylonema pulchrum</name>
    <dbReference type="NCBI Taxonomy" id="637853"/>
    <lineage>
        <taxon>Eukaryota</taxon>
        <taxon>Metazoa</taxon>
        <taxon>Ecdysozoa</taxon>
        <taxon>Nematoda</taxon>
        <taxon>Chromadorea</taxon>
        <taxon>Rhabditida</taxon>
        <taxon>Spirurina</taxon>
        <taxon>Spiruromorpha</taxon>
        <taxon>Spiruroidea</taxon>
        <taxon>Gongylonematidae</taxon>
        <taxon>Gongylonema</taxon>
    </lineage>
</organism>
<evidence type="ECO:0000313" key="3">
    <source>
        <dbReference type="Proteomes" id="UP000271098"/>
    </source>
</evidence>
<accession>A0A183ESC0</accession>
<evidence type="ECO:0000256" key="1">
    <source>
        <dbReference type="SAM" id="Phobius"/>
    </source>
</evidence>
<dbReference type="OrthoDB" id="5788007at2759"/>
<name>A0A183ESC0_9BILA</name>
<keyword evidence="1" id="KW-1133">Transmembrane helix</keyword>
<evidence type="ECO:0000313" key="4">
    <source>
        <dbReference type="WBParaSite" id="GPUH_0002389101-mRNA-1"/>
    </source>
</evidence>
<feature type="transmembrane region" description="Helical" evidence="1">
    <location>
        <begin position="176"/>
        <end position="198"/>
    </location>
</feature>
<keyword evidence="3" id="KW-1185">Reference proteome</keyword>
<protein>
    <submittedName>
        <fullName evidence="4">MARVEL domain-containing protein</fullName>
    </submittedName>
</protein>
<evidence type="ECO:0000313" key="2">
    <source>
        <dbReference type="EMBL" id="VDN42061.1"/>
    </source>
</evidence>
<keyword evidence="1" id="KW-0812">Transmembrane</keyword>